<dbReference type="KEGG" id="svp:Pan189_39430"/>
<evidence type="ECO:0000256" key="2">
    <source>
        <dbReference type="ARBA" id="ARBA00003138"/>
    </source>
</evidence>
<feature type="binding site" evidence="8">
    <location>
        <position position="249"/>
    </location>
    <ligand>
        <name>substrate</name>
    </ligand>
</feature>
<dbReference type="InterPro" id="IPR011404">
    <property type="entry name" value="PPi-PFK"/>
</dbReference>
<feature type="active site" description="Proton acceptor" evidence="8">
    <location>
        <position position="143"/>
    </location>
</feature>
<dbReference type="Gene3D" id="3.40.50.460">
    <property type="entry name" value="Phosphofructokinase domain"/>
    <property type="match status" value="1"/>
</dbReference>
<dbReference type="NCBIfam" id="NF010675">
    <property type="entry name" value="PRK14072.1"/>
    <property type="match status" value="1"/>
</dbReference>
<evidence type="ECO:0000256" key="7">
    <source>
        <dbReference type="ARBA" id="ARBA00048072"/>
    </source>
</evidence>
<dbReference type="InterPro" id="IPR050929">
    <property type="entry name" value="PFKA"/>
</dbReference>
<dbReference type="InterPro" id="IPR000023">
    <property type="entry name" value="Phosphofructokinase_dom"/>
</dbReference>
<feature type="binding site" evidence="8">
    <location>
        <begin position="141"/>
        <end position="143"/>
    </location>
    <ligand>
        <name>substrate</name>
    </ligand>
</feature>
<feature type="site" description="Important for catalytic activity; stabilizes the transition state when the phosphoryl donor is PPi" evidence="8">
    <location>
        <position position="140"/>
    </location>
</feature>
<comment type="similarity">
    <text evidence="8">Belongs to the phosphofructokinase type A (PFKA) family. PPi-dependent PFK group II subfamily. Clade 'B2' sub-subfamily.</text>
</comment>
<dbReference type="SUPFAM" id="SSF53784">
    <property type="entry name" value="Phosphofructokinase"/>
    <property type="match status" value="1"/>
</dbReference>
<dbReference type="EMBL" id="CP036268">
    <property type="protein sequence ID" value="QDT39535.1"/>
    <property type="molecule type" value="Genomic_DNA"/>
</dbReference>
<comment type="caution">
    <text evidence="8">Lacks conserved residue(s) required for the propagation of feature annotation.</text>
</comment>
<dbReference type="GO" id="GO:0006002">
    <property type="term" value="P:fructose 6-phosphate metabolic process"/>
    <property type="evidence" value="ECO:0007669"/>
    <property type="project" value="InterPro"/>
</dbReference>
<dbReference type="RefSeq" id="WP_310820795.1">
    <property type="nucleotide sequence ID" value="NZ_CP036268.1"/>
</dbReference>
<feature type="binding site" evidence="8">
    <location>
        <position position="14"/>
    </location>
    <ligand>
        <name>diphosphate</name>
        <dbReference type="ChEBI" id="CHEBI:33019"/>
    </ligand>
</feature>
<comment type="function">
    <text evidence="2 8">Catalyzes the phosphorylation of D-fructose 6-phosphate, the first committing step of glycolysis. Uses inorganic phosphate (PPi) as phosphoryl donor instead of ATP like common ATP-dependent phosphofructokinases (ATP-PFKs), which renders the reaction reversible, and can thus function both in glycolysis and gluconeogenesis. Consistently, PPi-PFK can replace the enzymes of both the forward (ATP-PFK) and reverse (fructose-bisphosphatase (FBPase)) reactions.</text>
</comment>
<feature type="site" description="Important for catalytic activity and substrate specificity; stabilizes the transition state when the phosphoryl donor is PPi; prevents ATP from binding by mimicking the alpha-phosphate group of ATP" evidence="8">
    <location>
        <position position="114"/>
    </location>
</feature>
<comment type="pathway">
    <text evidence="8">Carbohydrate degradation; glycolysis; D-glyceraldehyde 3-phosphate and glycerone phosphate from D-glucose: step 3/4.</text>
</comment>
<comment type="catalytic activity">
    <reaction evidence="7 8">
        <text>beta-D-fructose 6-phosphate + diphosphate = beta-D-fructose 1,6-bisphosphate + phosphate + H(+)</text>
        <dbReference type="Rhea" id="RHEA:13613"/>
        <dbReference type="ChEBI" id="CHEBI:15378"/>
        <dbReference type="ChEBI" id="CHEBI:32966"/>
        <dbReference type="ChEBI" id="CHEBI:33019"/>
        <dbReference type="ChEBI" id="CHEBI:43474"/>
        <dbReference type="ChEBI" id="CHEBI:57634"/>
        <dbReference type="EC" id="2.7.1.90"/>
    </reaction>
</comment>
<comment type="subunit">
    <text evidence="8">Homodimer.</text>
</comment>
<dbReference type="PRINTS" id="PR00476">
    <property type="entry name" value="PHFRCTKINASE"/>
</dbReference>
<proteinExistence type="inferred from homology"/>
<keyword evidence="5 8" id="KW-0418">Kinase</keyword>
<dbReference type="AlphaFoldDB" id="A0A517R6Q2"/>
<organism evidence="10 11">
    <name type="scientific">Stratiformator vulcanicus</name>
    <dbReference type="NCBI Taxonomy" id="2527980"/>
    <lineage>
        <taxon>Bacteria</taxon>
        <taxon>Pseudomonadati</taxon>
        <taxon>Planctomycetota</taxon>
        <taxon>Planctomycetia</taxon>
        <taxon>Planctomycetales</taxon>
        <taxon>Planctomycetaceae</taxon>
        <taxon>Stratiformator</taxon>
    </lineage>
</organism>
<dbReference type="Gene3D" id="3.40.50.450">
    <property type="match status" value="1"/>
</dbReference>
<reference evidence="10 11" key="1">
    <citation type="submission" date="2019-02" db="EMBL/GenBank/DDBJ databases">
        <title>Deep-cultivation of Planctomycetes and their phenomic and genomic characterization uncovers novel biology.</title>
        <authorList>
            <person name="Wiegand S."/>
            <person name="Jogler M."/>
            <person name="Boedeker C."/>
            <person name="Pinto D."/>
            <person name="Vollmers J."/>
            <person name="Rivas-Marin E."/>
            <person name="Kohn T."/>
            <person name="Peeters S.H."/>
            <person name="Heuer A."/>
            <person name="Rast P."/>
            <person name="Oberbeckmann S."/>
            <person name="Bunk B."/>
            <person name="Jeske O."/>
            <person name="Meyerdierks A."/>
            <person name="Storesund J.E."/>
            <person name="Kallscheuer N."/>
            <person name="Luecker S."/>
            <person name="Lage O.M."/>
            <person name="Pohl T."/>
            <person name="Merkel B.J."/>
            <person name="Hornburger P."/>
            <person name="Mueller R.-W."/>
            <person name="Bruemmer F."/>
            <person name="Labrenz M."/>
            <person name="Spormann A.M."/>
            <person name="Op den Camp H."/>
            <person name="Overmann J."/>
            <person name="Amann R."/>
            <person name="Jetten M.S.M."/>
            <person name="Mascher T."/>
            <person name="Medema M.H."/>
            <person name="Devos D.P."/>
            <person name="Kaster A.-K."/>
            <person name="Ovreas L."/>
            <person name="Rohde M."/>
            <person name="Galperin M.Y."/>
            <person name="Jogler C."/>
        </authorList>
    </citation>
    <scope>NUCLEOTIDE SEQUENCE [LARGE SCALE GENOMIC DNA]</scope>
    <source>
        <strain evidence="10 11">Pan189</strain>
    </source>
</reference>
<keyword evidence="4 8" id="KW-0479">Metal-binding</keyword>
<evidence type="ECO:0000256" key="5">
    <source>
        <dbReference type="ARBA" id="ARBA00022777"/>
    </source>
</evidence>
<dbReference type="Proteomes" id="UP000317318">
    <property type="component" value="Chromosome"/>
</dbReference>
<keyword evidence="3 8" id="KW-0808">Transferase</keyword>
<evidence type="ECO:0000259" key="9">
    <source>
        <dbReference type="Pfam" id="PF00365"/>
    </source>
</evidence>
<comment type="subcellular location">
    <subcellularLocation>
        <location evidence="8">Cytoplasm</location>
    </subcellularLocation>
</comment>
<evidence type="ECO:0000256" key="6">
    <source>
        <dbReference type="ARBA" id="ARBA00022842"/>
    </source>
</evidence>
<keyword evidence="8" id="KW-0963">Cytoplasm</keyword>
<feature type="domain" description="Phosphofructokinase" evidence="9">
    <location>
        <begin position="7"/>
        <end position="328"/>
    </location>
</feature>
<gene>
    <name evidence="8 10" type="primary">pfp</name>
    <name evidence="10" type="ORF">Pan189_39430</name>
</gene>
<dbReference type="GO" id="GO:0003872">
    <property type="term" value="F:6-phosphofructokinase activity"/>
    <property type="evidence" value="ECO:0007669"/>
    <property type="project" value="UniProtKB-UniRule"/>
</dbReference>
<comment type="activity regulation">
    <text evidence="8">Non-allosteric.</text>
</comment>
<dbReference type="UniPathway" id="UPA00109">
    <property type="reaction ID" value="UER00182"/>
</dbReference>
<dbReference type="HAMAP" id="MF_01978">
    <property type="entry name" value="Phosphofructokinase_II_B2"/>
    <property type="match status" value="1"/>
</dbReference>
<keyword evidence="6 8" id="KW-0460">Magnesium</keyword>
<feature type="binding site" evidence="8">
    <location>
        <position position="113"/>
    </location>
    <ligand>
        <name>Mg(2+)</name>
        <dbReference type="ChEBI" id="CHEBI:18420"/>
        <note>catalytic</note>
    </ligand>
</feature>
<dbReference type="PIRSF" id="PIRSF036483">
    <property type="entry name" value="PFK_XF0274"/>
    <property type="match status" value="1"/>
</dbReference>
<protein>
    <recommendedName>
        <fullName evidence="8">Pyrophosphate--fructose 6-phosphate 1-phosphotransferase</fullName>
        <ecNumber evidence="8">2.7.1.90</ecNumber>
    </recommendedName>
    <alternativeName>
        <fullName evidence="8">6-phosphofructokinase, pyrophosphate dependent</fullName>
    </alternativeName>
    <alternativeName>
        <fullName evidence="8">PPi-dependent phosphofructokinase</fullName>
        <shortName evidence="8">PPi-PFK</shortName>
    </alternativeName>
    <alternativeName>
        <fullName evidence="8">Pyrophosphate-dependent 6-phosphofructose-1-kinase</fullName>
    </alternativeName>
</protein>
<dbReference type="GO" id="GO:0005737">
    <property type="term" value="C:cytoplasm"/>
    <property type="evidence" value="ECO:0007669"/>
    <property type="project" value="UniProtKB-SubCell"/>
</dbReference>
<dbReference type="PANTHER" id="PTHR45770">
    <property type="entry name" value="ATP-DEPENDENT 6-PHOSPHOFRUCTOKINASE 1"/>
    <property type="match status" value="1"/>
</dbReference>
<dbReference type="GO" id="GO:0047334">
    <property type="term" value="F:diphosphate-fructose-6-phosphate 1-phosphotransferase activity"/>
    <property type="evidence" value="ECO:0007669"/>
    <property type="project" value="UniProtKB-EC"/>
</dbReference>
<feature type="binding site" evidence="8">
    <location>
        <begin position="193"/>
        <end position="195"/>
    </location>
    <ligand>
        <name>substrate</name>
    </ligand>
</feature>
<evidence type="ECO:0000313" key="10">
    <source>
        <dbReference type="EMBL" id="QDT39535.1"/>
    </source>
</evidence>
<dbReference type="InterPro" id="IPR035966">
    <property type="entry name" value="PKF_sf"/>
</dbReference>
<comment type="cofactor">
    <cofactor evidence="1 8">
        <name>Mg(2+)</name>
        <dbReference type="ChEBI" id="CHEBI:18420"/>
    </cofactor>
</comment>
<keyword evidence="11" id="KW-1185">Reference proteome</keyword>
<evidence type="ECO:0000256" key="3">
    <source>
        <dbReference type="ARBA" id="ARBA00022679"/>
    </source>
</evidence>
<dbReference type="Pfam" id="PF00365">
    <property type="entry name" value="PFK"/>
    <property type="match status" value="1"/>
</dbReference>
<dbReference type="GO" id="GO:0046872">
    <property type="term" value="F:metal ion binding"/>
    <property type="evidence" value="ECO:0007669"/>
    <property type="project" value="UniProtKB-KW"/>
</dbReference>
<accession>A0A517R6Q2</accession>
<name>A0A517R6Q2_9PLAN</name>
<dbReference type="EC" id="2.7.1.90" evidence="8"/>
<dbReference type="InterPro" id="IPR022953">
    <property type="entry name" value="ATP_PFK"/>
</dbReference>
<evidence type="ECO:0000256" key="8">
    <source>
        <dbReference type="HAMAP-Rule" id="MF_01978"/>
    </source>
</evidence>
<keyword evidence="8" id="KW-0324">Glycolysis</keyword>
<evidence type="ECO:0000256" key="1">
    <source>
        <dbReference type="ARBA" id="ARBA00001946"/>
    </source>
</evidence>
<evidence type="ECO:0000256" key="4">
    <source>
        <dbReference type="ARBA" id="ARBA00022723"/>
    </source>
</evidence>
<sequence>MSAPKNMIVAQSGGPSPVINNSLRGLVETARDLPEIGTIYGGWHGIEGVLKEELLNLSEQDPLEIALLRTTPAAGSIGTCRYKLKEHQNQDFDRVIEIFKAHNIGYFCYIGGNDSMDTANKVANIARERGLDVTGVGVPKTIDNDVGDSEFKLIDHTPGYASTARYWAHNVQLANEENRGSCPADPVLVMQAMGRKIGYIPAAARLADPEREMPLLIYLAERPISIEQIADQINDKLKSNGRAIVVVSEGLKLGDIGEVKDSFGHTSFSSSQITTAQTLINALNSKGLSVKGAARANVPGTDQRHNMMFASAVDLDEAYRVGQKAAHLAASGEHGYMSTILRDEGPIYNVRFDKVPLPEVANSERTFPSDWITKDGTDVTDDFVNYCKPLIGQDHVSVPVVDGRLRLTRLKPIFADQHLEPYVPQADRK</sequence>
<evidence type="ECO:0000313" key="11">
    <source>
        <dbReference type="Proteomes" id="UP000317318"/>
    </source>
</evidence>